<comment type="caution">
    <text evidence="2">The sequence shown here is derived from an EMBL/GenBank/DDBJ whole genome shotgun (WGS) entry which is preliminary data.</text>
</comment>
<protein>
    <submittedName>
        <fullName evidence="2">Metal-dependent hydrolase</fullName>
    </submittedName>
</protein>
<gene>
    <name evidence="2" type="ORF">EYG76_02000</name>
</gene>
<feature type="transmembrane region" description="Helical" evidence="1">
    <location>
        <begin position="138"/>
        <end position="157"/>
    </location>
</feature>
<dbReference type="Proteomes" id="UP000605144">
    <property type="component" value="Unassembled WGS sequence"/>
</dbReference>
<accession>A0A833DRD2</accession>
<sequence>MNWKGHTIFGIILGLPFLSSPDQIFLLVAGALYPDLDHEVKSEIVKRGLYFAGALVLINLLLYLFKTQYFDMGFFVVSAAILMLYLIPHFASHRGITHTFLSLIIVSLILGFLTYKLAIFFPTISGIIALIMVTNDKLLGKVIPICVFAWMVAYLIFSNIQSPFVNISGMYYYVIPIAIGYLSHIIGDSLTPAGCNALYPINYKFYQREAMVFIGLWFLIIFFFVARSI</sequence>
<keyword evidence="1" id="KW-0472">Membrane</keyword>
<feature type="transmembrane region" description="Helical" evidence="1">
    <location>
        <begin position="206"/>
        <end position="226"/>
    </location>
</feature>
<feature type="transmembrane region" description="Helical" evidence="1">
    <location>
        <begin position="69"/>
        <end position="87"/>
    </location>
</feature>
<dbReference type="AlphaFoldDB" id="A0A833DRD2"/>
<dbReference type="EMBL" id="DQSV01000041">
    <property type="protein sequence ID" value="HIP17061.1"/>
    <property type="molecule type" value="Genomic_DNA"/>
</dbReference>
<evidence type="ECO:0000313" key="3">
    <source>
        <dbReference type="Proteomes" id="UP000605144"/>
    </source>
</evidence>
<reference evidence="2" key="1">
    <citation type="journal article" date="2020" name="ISME J.">
        <title>Gammaproteobacteria mediating utilization of methyl-, sulfur- and petroleum organic compounds in deep ocean hydrothermal plumes.</title>
        <authorList>
            <person name="Zhou Z."/>
            <person name="Liu Y."/>
            <person name="Pan J."/>
            <person name="Cron B.R."/>
            <person name="Toner B.M."/>
            <person name="Anantharaman K."/>
            <person name="Breier J.A."/>
            <person name="Dick G.J."/>
            <person name="Li M."/>
        </authorList>
    </citation>
    <scope>NUCLEOTIDE SEQUENCE</scope>
    <source>
        <strain evidence="2">SZUA-1385</strain>
    </source>
</reference>
<feature type="transmembrane region" description="Helical" evidence="1">
    <location>
        <begin position="99"/>
        <end position="132"/>
    </location>
</feature>
<name>A0A833DRD2_9EURY</name>
<dbReference type="GO" id="GO:0016787">
    <property type="term" value="F:hydrolase activity"/>
    <property type="evidence" value="ECO:0007669"/>
    <property type="project" value="UniProtKB-KW"/>
</dbReference>
<proteinExistence type="predicted"/>
<keyword evidence="2" id="KW-0378">Hydrolase</keyword>
<organism evidence="2 3">
    <name type="scientific">Methanothermococcus okinawensis</name>
    <dbReference type="NCBI Taxonomy" id="155863"/>
    <lineage>
        <taxon>Archaea</taxon>
        <taxon>Methanobacteriati</taxon>
        <taxon>Methanobacteriota</taxon>
        <taxon>Methanomada group</taxon>
        <taxon>Methanococci</taxon>
        <taxon>Methanococcales</taxon>
        <taxon>Methanococcaceae</taxon>
        <taxon>Methanothermococcus</taxon>
    </lineage>
</organism>
<dbReference type="InterPro" id="IPR007404">
    <property type="entry name" value="YdjM-like"/>
</dbReference>
<dbReference type="Pfam" id="PF04307">
    <property type="entry name" value="YdjM"/>
    <property type="match status" value="1"/>
</dbReference>
<feature type="transmembrane region" description="Helical" evidence="1">
    <location>
        <begin position="44"/>
        <end position="63"/>
    </location>
</feature>
<evidence type="ECO:0000256" key="1">
    <source>
        <dbReference type="SAM" id="Phobius"/>
    </source>
</evidence>
<keyword evidence="1" id="KW-0812">Transmembrane</keyword>
<feature type="transmembrane region" description="Helical" evidence="1">
    <location>
        <begin position="169"/>
        <end position="186"/>
    </location>
</feature>
<evidence type="ECO:0000313" key="2">
    <source>
        <dbReference type="EMBL" id="HIP17061.1"/>
    </source>
</evidence>
<feature type="transmembrane region" description="Helical" evidence="1">
    <location>
        <begin position="6"/>
        <end position="32"/>
    </location>
</feature>
<keyword evidence="1" id="KW-1133">Transmembrane helix</keyword>